<feature type="region of interest" description="Disordered" evidence="1">
    <location>
        <begin position="262"/>
        <end position="281"/>
    </location>
</feature>
<dbReference type="PANTHER" id="PTHR16861">
    <property type="entry name" value="GLYCOPROTEIN 38"/>
    <property type="match status" value="1"/>
</dbReference>
<gene>
    <name evidence="4" type="ORF">N658DRAFT_212674</name>
</gene>
<proteinExistence type="predicted"/>
<feature type="region of interest" description="Disordered" evidence="1">
    <location>
        <begin position="174"/>
        <end position="222"/>
    </location>
</feature>
<sequence>MDFLVYTGLLFSTCVGQAAGKALTGRQELEQRAAGAVVDERAFSVQRLTPSLETIYSTGDVTKRKTAAFGFNFQVELGGHTHRQGLWGFCPVELEAPTNCLTGACFDDFGCSTGCGLVGVTQYSTISCRSKLCSSAILTPESKVAASYTYYACGDEHGPDVYYGFTVDFPPTSSTTSTTSTSSSTSASTSQQSLSPGPAITSGPSQSDSPSNTGTSVPNTQSSLENTAISTGAIVGGAVGGLAVLCSFAFAVFWLVRRNKKANEDQNENQNDNAKSESDSDTYMAYKPELEAYARERQRAELFSRGMTPEMSSRGPAAYDTASRRLYLSMTPVELPAVGGWK</sequence>
<evidence type="ECO:0000313" key="4">
    <source>
        <dbReference type="EMBL" id="KAK4098654.1"/>
    </source>
</evidence>
<keyword evidence="3" id="KW-0732">Signal</keyword>
<accession>A0AAN6SZM3</accession>
<feature type="compositionally biased region" description="Low complexity" evidence="1">
    <location>
        <begin position="174"/>
        <end position="195"/>
    </location>
</feature>
<evidence type="ECO:0000256" key="3">
    <source>
        <dbReference type="SAM" id="SignalP"/>
    </source>
</evidence>
<feature type="compositionally biased region" description="Polar residues" evidence="1">
    <location>
        <begin position="202"/>
        <end position="222"/>
    </location>
</feature>
<comment type="caution">
    <text evidence="4">The sequence shown here is derived from an EMBL/GenBank/DDBJ whole genome shotgun (WGS) entry which is preliminary data.</text>
</comment>
<keyword evidence="2" id="KW-0812">Transmembrane</keyword>
<reference evidence="4" key="2">
    <citation type="submission" date="2023-05" db="EMBL/GenBank/DDBJ databases">
        <authorList>
            <consortium name="Lawrence Berkeley National Laboratory"/>
            <person name="Steindorff A."/>
            <person name="Hensen N."/>
            <person name="Bonometti L."/>
            <person name="Westerberg I."/>
            <person name="Brannstrom I.O."/>
            <person name="Guillou S."/>
            <person name="Cros-Aarteil S."/>
            <person name="Calhoun S."/>
            <person name="Haridas S."/>
            <person name="Kuo A."/>
            <person name="Mondo S."/>
            <person name="Pangilinan J."/>
            <person name="Riley R."/>
            <person name="Labutti K."/>
            <person name="Andreopoulos B."/>
            <person name="Lipzen A."/>
            <person name="Chen C."/>
            <person name="Yanf M."/>
            <person name="Daum C."/>
            <person name="Ng V."/>
            <person name="Clum A."/>
            <person name="Ohm R."/>
            <person name="Martin F."/>
            <person name="Silar P."/>
            <person name="Natvig D."/>
            <person name="Lalanne C."/>
            <person name="Gautier V."/>
            <person name="Ament-Velasquez S.L."/>
            <person name="Kruys A."/>
            <person name="Hutchinson M.I."/>
            <person name="Powell A.J."/>
            <person name="Barry K."/>
            <person name="Miller A.N."/>
            <person name="Grigoriev I.V."/>
            <person name="Debuchy R."/>
            <person name="Gladieux P."/>
            <person name="Thoren M.H."/>
            <person name="Johannesson H."/>
        </authorList>
    </citation>
    <scope>NUCLEOTIDE SEQUENCE</scope>
    <source>
        <strain evidence="4">CBS 757.83</strain>
    </source>
</reference>
<feature type="chain" id="PRO_5042843175" evidence="3">
    <location>
        <begin position="21"/>
        <end position="342"/>
    </location>
</feature>
<evidence type="ECO:0000313" key="5">
    <source>
        <dbReference type="Proteomes" id="UP001305647"/>
    </source>
</evidence>
<dbReference type="Proteomes" id="UP001305647">
    <property type="component" value="Unassembled WGS sequence"/>
</dbReference>
<keyword evidence="2" id="KW-0472">Membrane</keyword>
<dbReference type="PANTHER" id="PTHR16861:SF4">
    <property type="entry name" value="SH3 DOMAIN PROTEIN (AFU_ORTHOLOGUE AFUA_1G13610)"/>
    <property type="match status" value="1"/>
</dbReference>
<keyword evidence="2" id="KW-1133">Transmembrane helix</keyword>
<evidence type="ECO:0000256" key="2">
    <source>
        <dbReference type="SAM" id="Phobius"/>
    </source>
</evidence>
<dbReference type="EMBL" id="MU863656">
    <property type="protein sequence ID" value="KAK4098654.1"/>
    <property type="molecule type" value="Genomic_DNA"/>
</dbReference>
<protein>
    <submittedName>
        <fullName evidence="4">Uncharacterized protein</fullName>
    </submittedName>
</protein>
<organism evidence="4 5">
    <name type="scientific">Parathielavia hyrcaniae</name>
    <dbReference type="NCBI Taxonomy" id="113614"/>
    <lineage>
        <taxon>Eukaryota</taxon>
        <taxon>Fungi</taxon>
        <taxon>Dikarya</taxon>
        <taxon>Ascomycota</taxon>
        <taxon>Pezizomycotina</taxon>
        <taxon>Sordariomycetes</taxon>
        <taxon>Sordariomycetidae</taxon>
        <taxon>Sordariales</taxon>
        <taxon>Chaetomiaceae</taxon>
        <taxon>Parathielavia</taxon>
    </lineage>
</organism>
<reference evidence="4" key="1">
    <citation type="journal article" date="2023" name="Mol. Phylogenet. Evol.">
        <title>Genome-scale phylogeny and comparative genomics of the fungal order Sordariales.</title>
        <authorList>
            <person name="Hensen N."/>
            <person name="Bonometti L."/>
            <person name="Westerberg I."/>
            <person name="Brannstrom I.O."/>
            <person name="Guillou S."/>
            <person name="Cros-Aarteil S."/>
            <person name="Calhoun S."/>
            <person name="Haridas S."/>
            <person name="Kuo A."/>
            <person name="Mondo S."/>
            <person name="Pangilinan J."/>
            <person name="Riley R."/>
            <person name="LaButti K."/>
            <person name="Andreopoulos B."/>
            <person name="Lipzen A."/>
            <person name="Chen C."/>
            <person name="Yan M."/>
            <person name="Daum C."/>
            <person name="Ng V."/>
            <person name="Clum A."/>
            <person name="Steindorff A."/>
            <person name="Ohm R.A."/>
            <person name="Martin F."/>
            <person name="Silar P."/>
            <person name="Natvig D.O."/>
            <person name="Lalanne C."/>
            <person name="Gautier V."/>
            <person name="Ament-Velasquez S.L."/>
            <person name="Kruys A."/>
            <person name="Hutchinson M.I."/>
            <person name="Powell A.J."/>
            <person name="Barry K."/>
            <person name="Miller A.N."/>
            <person name="Grigoriev I.V."/>
            <person name="Debuchy R."/>
            <person name="Gladieux P."/>
            <person name="Hiltunen Thoren M."/>
            <person name="Johannesson H."/>
        </authorList>
    </citation>
    <scope>NUCLEOTIDE SEQUENCE</scope>
    <source>
        <strain evidence="4">CBS 757.83</strain>
    </source>
</reference>
<evidence type="ECO:0000256" key="1">
    <source>
        <dbReference type="SAM" id="MobiDB-lite"/>
    </source>
</evidence>
<feature type="signal peptide" evidence="3">
    <location>
        <begin position="1"/>
        <end position="20"/>
    </location>
</feature>
<keyword evidence="5" id="KW-1185">Reference proteome</keyword>
<feature type="transmembrane region" description="Helical" evidence="2">
    <location>
        <begin position="233"/>
        <end position="256"/>
    </location>
</feature>
<dbReference type="AlphaFoldDB" id="A0AAN6SZM3"/>
<name>A0AAN6SZM3_9PEZI</name>